<comment type="caution">
    <text evidence="2">The sequence shown here is derived from an EMBL/GenBank/DDBJ whole genome shotgun (WGS) entry which is preliminary data.</text>
</comment>
<protein>
    <submittedName>
        <fullName evidence="2">Uncharacterized protein</fullName>
    </submittedName>
</protein>
<reference evidence="2 3" key="1">
    <citation type="submission" date="2015-11" db="EMBL/GenBank/DDBJ databases">
        <title>Expanding the genomic diversity of Burkholderia species for the development of highly accurate diagnostics.</title>
        <authorList>
            <person name="Sahl J."/>
            <person name="Keim P."/>
            <person name="Wagner D."/>
        </authorList>
    </citation>
    <scope>NUCLEOTIDE SEQUENCE [LARGE SCALE GENOMIC DNA]</scope>
    <source>
        <strain evidence="2 3">MSMB2167WGS</strain>
    </source>
</reference>
<dbReference type="Proteomes" id="UP000062998">
    <property type="component" value="Unassembled WGS sequence"/>
</dbReference>
<accession>A0A107FA47</accession>
<dbReference type="OrthoDB" id="9009714at2"/>
<evidence type="ECO:0000313" key="2">
    <source>
        <dbReference type="EMBL" id="KWD96379.1"/>
    </source>
</evidence>
<dbReference type="EMBL" id="LPIX01000092">
    <property type="protein sequence ID" value="KWD96379.1"/>
    <property type="molecule type" value="Genomic_DNA"/>
</dbReference>
<proteinExistence type="predicted"/>
<evidence type="ECO:0000313" key="3">
    <source>
        <dbReference type="Proteomes" id="UP000062998"/>
    </source>
</evidence>
<dbReference type="AlphaFoldDB" id="A0A107FA47"/>
<dbReference type="RefSeq" id="WP_060326605.1">
    <property type="nucleotide sequence ID" value="NZ_LPIU01000025.1"/>
</dbReference>
<gene>
    <name evidence="2" type="ORF">WL73_23295</name>
</gene>
<name>A0A107FA47_9BURK</name>
<feature type="region of interest" description="Disordered" evidence="1">
    <location>
        <begin position="16"/>
        <end position="50"/>
    </location>
</feature>
<evidence type="ECO:0000256" key="1">
    <source>
        <dbReference type="SAM" id="MobiDB-lite"/>
    </source>
</evidence>
<organism evidence="2 3">
    <name type="scientific">Burkholderia ubonensis</name>
    <dbReference type="NCBI Taxonomy" id="101571"/>
    <lineage>
        <taxon>Bacteria</taxon>
        <taxon>Pseudomonadati</taxon>
        <taxon>Pseudomonadota</taxon>
        <taxon>Betaproteobacteria</taxon>
        <taxon>Burkholderiales</taxon>
        <taxon>Burkholderiaceae</taxon>
        <taxon>Burkholderia</taxon>
        <taxon>Burkholderia cepacia complex</taxon>
    </lineage>
</organism>
<sequence>MISRSTLNQLTEILRSELDKKDSSKSGSGGSATATAASRKDGPRPLSETLRQHIDKLVASGVTDESQLARAAVEHVLRRQFGDALVNDPSFQSVTSRVVQAILEHDGLRADLISTIASRK</sequence>